<proteinExistence type="predicted"/>
<dbReference type="InterPro" id="IPR019657">
    <property type="entry name" value="ComFB"/>
</dbReference>
<dbReference type="OrthoDB" id="5616024at2"/>
<accession>A0A1M4U4T4</accession>
<keyword evidence="2" id="KW-1185">Reference proteome</keyword>
<reference evidence="1 2" key="1">
    <citation type="submission" date="2016-11" db="EMBL/GenBank/DDBJ databases">
        <authorList>
            <person name="Jaros S."/>
            <person name="Januszkiewicz K."/>
            <person name="Wedrychowicz H."/>
        </authorList>
    </citation>
    <scope>NUCLEOTIDE SEQUENCE [LARGE SCALE GENOMIC DNA]</scope>
    <source>
        <strain evidence="1 2">DSM 17918</strain>
    </source>
</reference>
<sequence length="93" mass="10565">MLKVKNCMEDLVFEMIDGIIKDIDVCKCDKCKMDIAALALNNLKPHYVVTPIGEVYTKVNILKQQFEADIISEIVKAAQYVAENPRHDVNILK</sequence>
<dbReference type="STRING" id="1121256.SAMN02746089_00377"/>
<evidence type="ECO:0000313" key="1">
    <source>
        <dbReference type="EMBL" id="SHE51547.1"/>
    </source>
</evidence>
<dbReference type="RefSeq" id="WP_073341401.1">
    <property type="nucleotide sequence ID" value="NZ_FQVH01000002.1"/>
</dbReference>
<dbReference type="AlphaFoldDB" id="A0A1M4U4T4"/>
<organism evidence="1 2">
    <name type="scientific">Caldanaerobius fijiensis DSM 17918</name>
    <dbReference type="NCBI Taxonomy" id="1121256"/>
    <lineage>
        <taxon>Bacteria</taxon>
        <taxon>Bacillati</taxon>
        <taxon>Bacillota</taxon>
        <taxon>Clostridia</taxon>
        <taxon>Thermoanaerobacterales</taxon>
        <taxon>Thermoanaerobacteraceae</taxon>
        <taxon>Caldanaerobius</taxon>
    </lineage>
</organism>
<gene>
    <name evidence="1" type="ORF">SAMN02746089_00377</name>
</gene>
<dbReference type="Proteomes" id="UP000184088">
    <property type="component" value="Unassembled WGS sequence"/>
</dbReference>
<dbReference type="Pfam" id="PF10719">
    <property type="entry name" value="ComFB"/>
    <property type="match status" value="1"/>
</dbReference>
<evidence type="ECO:0000313" key="2">
    <source>
        <dbReference type="Proteomes" id="UP000184088"/>
    </source>
</evidence>
<name>A0A1M4U4T4_9THEO</name>
<dbReference type="EMBL" id="FQVH01000002">
    <property type="protein sequence ID" value="SHE51547.1"/>
    <property type="molecule type" value="Genomic_DNA"/>
</dbReference>
<protein>
    <submittedName>
        <fullName evidence="1">Competence protein ComFB</fullName>
    </submittedName>
</protein>